<reference evidence="3 4" key="1">
    <citation type="submission" date="2016-10" db="EMBL/GenBank/DDBJ databases">
        <authorList>
            <person name="de Groot N.N."/>
        </authorList>
    </citation>
    <scope>NUCLEOTIDE SEQUENCE [LARGE SCALE GENOMIC DNA]</scope>
    <source>
        <strain evidence="3 4">CGMCC 4.5506</strain>
    </source>
</reference>
<name>A0A222VN60_9PSEU</name>
<dbReference type="InterPro" id="IPR001236">
    <property type="entry name" value="Lactate/malate_DH_N"/>
</dbReference>
<sequence length="321" mass="33221">MGHLPDGVSGPHTVTVLGAAGVVGSGVVHELAKTGAVQRIVASDPRTDLARAHLIDIAESARVVGSEVDTEFVLATPGELGPCELTVVAASVPEVPTGDRADFLAANWELLSGLVPVLERCCAEGGVVLLLTNPVDVMAECLRRATSLPPERILGYSLNDSARLSMAVARELGVPASRVSAWVLGEHGAGQVPLYGGVLVDGEPAELTPEARERVDADVRGWFARWSALSPGRSSGWATPSGVAVMVTAMREGGVLPVSVFTGCEGAGHYGLAESFVTLPAVLGAGGVSHVERWSVREDERSALAGAAEHVRRAADRLLPG</sequence>
<dbReference type="Gene3D" id="3.40.50.720">
    <property type="entry name" value="NAD(P)-binding Rossmann-like Domain"/>
    <property type="match status" value="1"/>
</dbReference>
<dbReference type="OrthoDB" id="9802969at2"/>
<dbReference type="SUPFAM" id="SSF56327">
    <property type="entry name" value="LDH C-terminal domain-like"/>
    <property type="match status" value="1"/>
</dbReference>
<dbReference type="Pfam" id="PF00056">
    <property type="entry name" value="Ldh_1_N"/>
    <property type="match status" value="1"/>
</dbReference>
<dbReference type="AlphaFoldDB" id="A0A222VN60"/>
<dbReference type="Gene3D" id="3.90.110.10">
    <property type="entry name" value="Lactate dehydrogenase/glycoside hydrolase, family 4, C-terminal"/>
    <property type="match status" value="1"/>
</dbReference>
<keyword evidence="2" id="KW-0520">NAD</keyword>
<dbReference type="Proteomes" id="UP000199494">
    <property type="component" value="Unassembled WGS sequence"/>
</dbReference>
<dbReference type="RefSeq" id="WP_091795715.1">
    <property type="nucleotide sequence ID" value="NZ_CP016353.1"/>
</dbReference>
<evidence type="ECO:0000313" key="4">
    <source>
        <dbReference type="Proteomes" id="UP000199494"/>
    </source>
</evidence>
<evidence type="ECO:0000256" key="1">
    <source>
        <dbReference type="ARBA" id="ARBA00023002"/>
    </source>
</evidence>
<proteinExistence type="predicted"/>
<accession>A0A222VN60</accession>
<dbReference type="InterPro" id="IPR015955">
    <property type="entry name" value="Lactate_DH/Glyco_Ohase_4_C"/>
</dbReference>
<keyword evidence="4" id="KW-1185">Reference proteome</keyword>
<dbReference type="PIRSF" id="PIRSF000102">
    <property type="entry name" value="Lac_mal_DH"/>
    <property type="match status" value="1"/>
</dbReference>
<evidence type="ECO:0000256" key="2">
    <source>
        <dbReference type="ARBA" id="ARBA00023027"/>
    </source>
</evidence>
<dbReference type="GO" id="GO:0006089">
    <property type="term" value="P:lactate metabolic process"/>
    <property type="evidence" value="ECO:0007669"/>
    <property type="project" value="TreeGrafter"/>
</dbReference>
<dbReference type="EMBL" id="FMZE01000001">
    <property type="protein sequence ID" value="SDC11202.1"/>
    <property type="molecule type" value="Genomic_DNA"/>
</dbReference>
<gene>
    <name evidence="3" type="ORF">SAMN05421630_101459</name>
</gene>
<keyword evidence="1" id="KW-0560">Oxidoreductase</keyword>
<organism evidence="3 4">
    <name type="scientific">Prauserella marina</name>
    <dbReference type="NCBI Taxonomy" id="530584"/>
    <lineage>
        <taxon>Bacteria</taxon>
        <taxon>Bacillati</taxon>
        <taxon>Actinomycetota</taxon>
        <taxon>Actinomycetes</taxon>
        <taxon>Pseudonocardiales</taxon>
        <taxon>Pseudonocardiaceae</taxon>
        <taxon>Prauserella</taxon>
    </lineage>
</organism>
<dbReference type="GO" id="GO:0004459">
    <property type="term" value="F:L-lactate dehydrogenase (NAD+) activity"/>
    <property type="evidence" value="ECO:0007669"/>
    <property type="project" value="TreeGrafter"/>
</dbReference>
<dbReference type="SUPFAM" id="SSF51735">
    <property type="entry name" value="NAD(P)-binding Rossmann-fold domains"/>
    <property type="match status" value="1"/>
</dbReference>
<dbReference type="InterPro" id="IPR036291">
    <property type="entry name" value="NAD(P)-bd_dom_sf"/>
</dbReference>
<dbReference type="KEGG" id="pmad:BAY61_10475"/>
<evidence type="ECO:0000313" key="3">
    <source>
        <dbReference type="EMBL" id="SDC11202.1"/>
    </source>
</evidence>
<protein>
    <submittedName>
        <fullName evidence="3">L-lactate dehydrogenase/malate dehydrogenase</fullName>
    </submittedName>
</protein>
<dbReference type="PRINTS" id="PR00086">
    <property type="entry name" value="LLDHDRGNASE"/>
</dbReference>
<dbReference type="InterPro" id="IPR001557">
    <property type="entry name" value="L-lactate/malate_DH"/>
</dbReference>
<dbReference type="PANTHER" id="PTHR43128">
    <property type="entry name" value="L-2-HYDROXYCARBOXYLATE DEHYDROGENASE (NAD(P)(+))"/>
    <property type="match status" value="1"/>
</dbReference>
<dbReference type="PANTHER" id="PTHR43128:SF16">
    <property type="entry name" value="L-LACTATE DEHYDROGENASE"/>
    <property type="match status" value="1"/>
</dbReference>
<dbReference type="STRING" id="530584.SAMN05421630_101459"/>